<evidence type="ECO:0000256" key="1">
    <source>
        <dbReference type="ARBA" id="ARBA00023015"/>
    </source>
</evidence>
<dbReference type="PANTHER" id="PTHR30146">
    <property type="entry name" value="LACI-RELATED TRANSCRIPTIONAL REPRESSOR"/>
    <property type="match status" value="1"/>
</dbReference>
<keyword evidence="6" id="KW-1185">Reference proteome</keyword>
<dbReference type="Pfam" id="PF00356">
    <property type="entry name" value="LacI"/>
    <property type="match status" value="1"/>
</dbReference>
<dbReference type="CDD" id="cd06267">
    <property type="entry name" value="PBP1_LacI_sugar_binding-like"/>
    <property type="match status" value="1"/>
</dbReference>
<dbReference type="InterPro" id="IPR028082">
    <property type="entry name" value="Peripla_BP_I"/>
</dbReference>
<proteinExistence type="predicted"/>
<keyword evidence="2 5" id="KW-0238">DNA-binding</keyword>
<name>A0ABU4AQY5_9HYPH</name>
<dbReference type="PANTHER" id="PTHR30146:SF109">
    <property type="entry name" value="HTH-TYPE TRANSCRIPTIONAL REGULATOR GALS"/>
    <property type="match status" value="1"/>
</dbReference>
<dbReference type="InterPro" id="IPR046335">
    <property type="entry name" value="LacI/GalR-like_sensor"/>
</dbReference>
<feature type="domain" description="HTH lacI-type" evidence="4">
    <location>
        <begin position="8"/>
        <end position="62"/>
    </location>
</feature>
<evidence type="ECO:0000259" key="4">
    <source>
        <dbReference type="PROSITE" id="PS50932"/>
    </source>
</evidence>
<sequence length="348" mass="37438">MTDNAASLTIIDIARLSGVSKSTVSRVLSGAENVSEEARRKVTEAVEASGFRRNELARSLRSGRTGMVGLLIPDIANPFWAEVARGAQDAATEEMASVLIFNSDWDPERERRHLMALTQSRVDGAIVNPVQNGLDELSRSQVPLVLIGSSAERFPELPSVGSDITQGVQLGLERLVQAGLGMPALLVGDPHRTARERFVGAVREFGAAHGWPVEALRLQDGHYTIEGGREAMKRLLQGGVPRVVFAANDMMALGALHAVREAGLNCPEDVAILGFDGTPAAEVSMPGLTTIMKPSRDIGRRAFELLSRKIAGDEDVPHMSLPCSLVERGTLPTREGPRVVRGEERTAT</sequence>
<evidence type="ECO:0000313" key="5">
    <source>
        <dbReference type="EMBL" id="MDV6228647.1"/>
    </source>
</evidence>
<dbReference type="PROSITE" id="PS00356">
    <property type="entry name" value="HTH_LACI_1"/>
    <property type="match status" value="1"/>
</dbReference>
<keyword evidence="3" id="KW-0804">Transcription</keyword>
<accession>A0ABU4AQY5</accession>
<dbReference type="CDD" id="cd01392">
    <property type="entry name" value="HTH_LacI"/>
    <property type="match status" value="1"/>
</dbReference>
<evidence type="ECO:0000256" key="3">
    <source>
        <dbReference type="ARBA" id="ARBA00023163"/>
    </source>
</evidence>
<dbReference type="GO" id="GO:0003677">
    <property type="term" value="F:DNA binding"/>
    <property type="evidence" value="ECO:0007669"/>
    <property type="project" value="UniProtKB-KW"/>
</dbReference>
<dbReference type="EMBL" id="JAWLIP010000011">
    <property type="protein sequence ID" value="MDV6228647.1"/>
    <property type="molecule type" value="Genomic_DNA"/>
</dbReference>
<gene>
    <name evidence="5" type="ORF">R2G56_20355</name>
</gene>
<dbReference type="PRINTS" id="PR00036">
    <property type="entry name" value="HTHLACI"/>
</dbReference>
<dbReference type="Pfam" id="PF13377">
    <property type="entry name" value="Peripla_BP_3"/>
    <property type="match status" value="1"/>
</dbReference>
<dbReference type="SUPFAM" id="SSF47413">
    <property type="entry name" value="lambda repressor-like DNA-binding domains"/>
    <property type="match status" value="1"/>
</dbReference>
<reference evidence="5 6" key="1">
    <citation type="submission" date="2023-10" db="EMBL/GenBank/DDBJ databases">
        <authorList>
            <person name="Venkata Ramana C."/>
            <person name="Sasikala C."/>
            <person name="Dhurka M."/>
        </authorList>
    </citation>
    <scope>NUCLEOTIDE SEQUENCE [LARGE SCALE GENOMIC DNA]</scope>
    <source>
        <strain evidence="5 6">KCTC 32151</strain>
    </source>
</reference>
<dbReference type="SUPFAM" id="SSF53822">
    <property type="entry name" value="Periplasmic binding protein-like I"/>
    <property type="match status" value="1"/>
</dbReference>
<dbReference type="Gene3D" id="1.10.260.40">
    <property type="entry name" value="lambda repressor-like DNA-binding domains"/>
    <property type="match status" value="1"/>
</dbReference>
<dbReference type="RefSeq" id="WP_317562429.1">
    <property type="nucleotide sequence ID" value="NZ_JAWLIP010000011.1"/>
</dbReference>
<dbReference type="Proteomes" id="UP001185659">
    <property type="component" value="Unassembled WGS sequence"/>
</dbReference>
<comment type="caution">
    <text evidence="5">The sequence shown here is derived from an EMBL/GenBank/DDBJ whole genome shotgun (WGS) entry which is preliminary data.</text>
</comment>
<dbReference type="SMART" id="SM00354">
    <property type="entry name" value="HTH_LACI"/>
    <property type="match status" value="1"/>
</dbReference>
<organism evidence="5 6">
    <name type="scientific">Nitratireductor aquimarinus</name>
    <dbReference type="NCBI Taxonomy" id="889300"/>
    <lineage>
        <taxon>Bacteria</taxon>
        <taxon>Pseudomonadati</taxon>
        <taxon>Pseudomonadota</taxon>
        <taxon>Alphaproteobacteria</taxon>
        <taxon>Hyphomicrobiales</taxon>
        <taxon>Phyllobacteriaceae</taxon>
        <taxon>Nitratireductor</taxon>
    </lineage>
</organism>
<keyword evidence="1" id="KW-0805">Transcription regulation</keyword>
<dbReference type="PROSITE" id="PS50932">
    <property type="entry name" value="HTH_LACI_2"/>
    <property type="match status" value="1"/>
</dbReference>
<evidence type="ECO:0000313" key="6">
    <source>
        <dbReference type="Proteomes" id="UP001185659"/>
    </source>
</evidence>
<dbReference type="Gene3D" id="3.40.50.2300">
    <property type="match status" value="2"/>
</dbReference>
<dbReference type="InterPro" id="IPR010982">
    <property type="entry name" value="Lambda_DNA-bd_dom_sf"/>
</dbReference>
<protein>
    <submittedName>
        <fullName evidence="5">LacI family DNA-binding transcriptional regulator</fullName>
    </submittedName>
</protein>
<evidence type="ECO:0000256" key="2">
    <source>
        <dbReference type="ARBA" id="ARBA00023125"/>
    </source>
</evidence>
<dbReference type="InterPro" id="IPR000843">
    <property type="entry name" value="HTH_LacI"/>
</dbReference>